<keyword evidence="1" id="KW-1133">Transmembrane helix</keyword>
<keyword evidence="1" id="KW-0472">Membrane</keyword>
<dbReference type="STRING" id="716544.wcw_0279"/>
<dbReference type="RefSeq" id="WP_013181382.1">
    <property type="nucleotide sequence ID" value="NC_014225.1"/>
</dbReference>
<protein>
    <submittedName>
        <fullName evidence="2">Uncharacterized protein</fullName>
    </submittedName>
</protein>
<dbReference type="EMBL" id="CP001928">
    <property type="protein sequence ID" value="ADI37654.1"/>
    <property type="molecule type" value="Genomic_DNA"/>
</dbReference>
<keyword evidence="3" id="KW-1185">Reference proteome</keyword>
<dbReference type="Proteomes" id="UP000001505">
    <property type="component" value="Chromosome"/>
</dbReference>
<proteinExistence type="predicted"/>
<sequence length="54" mass="6138">MKLTFFQCFTIAVFCLFIGVIVFVAIVSFSRESKASLLSMAKINKVRFEETAVR</sequence>
<dbReference type="AlphaFoldDB" id="D6YU43"/>
<gene>
    <name evidence="2" type="ordered locus">wcw_0279</name>
</gene>
<name>D6YU43_WADCW</name>
<evidence type="ECO:0000313" key="2">
    <source>
        <dbReference type="EMBL" id="ADI37654.1"/>
    </source>
</evidence>
<dbReference type="HOGENOM" id="CLU_3049315_0_0_0"/>
<reference evidence="2 3" key="1">
    <citation type="journal article" date="2010" name="PLoS ONE">
        <title>The Waddlia genome: a window into chlamydial biology.</title>
        <authorList>
            <person name="Bertelli C."/>
            <person name="Collyn F."/>
            <person name="Croxatto A."/>
            <person name="Ruckert C."/>
            <person name="Polkinghorne A."/>
            <person name="Kebbi-Beghdadi C."/>
            <person name="Goesmann A."/>
            <person name="Vaughan L."/>
            <person name="Greub G."/>
        </authorList>
    </citation>
    <scope>NUCLEOTIDE SEQUENCE [LARGE SCALE GENOMIC DNA]</scope>
    <source>
        <strain evidence="3">ATCC VR-1470 / WSU 86-1044</strain>
    </source>
</reference>
<accession>D6YU43</accession>
<evidence type="ECO:0000313" key="3">
    <source>
        <dbReference type="Proteomes" id="UP000001505"/>
    </source>
</evidence>
<organism evidence="2 3">
    <name type="scientific">Waddlia chondrophila (strain ATCC VR-1470 / WSU 86-1044)</name>
    <dbReference type="NCBI Taxonomy" id="716544"/>
    <lineage>
        <taxon>Bacteria</taxon>
        <taxon>Pseudomonadati</taxon>
        <taxon>Chlamydiota</taxon>
        <taxon>Chlamydiia</taxon>
        <taxon>Parachlamydiales</taxon>
        <taxon>Waddliaceae</taxon>
        <taxon>Waddlia</taxon>
    </lineage>
</organism>
<keyword evidence="1" id="KW-0812">Transmembrane</keyword>
<evidence type="ECO:0000256" key="1">
    <source>
        <dbReference type="SAM" id="Phobius"/>
    </source>
</evidence>
<feature type="transmembrane region" description="Helical" evidence="1">
    <location>
        <begin position="6"/>
        <end position="30"/>
    </location>
</feature>
<dbReference type="KEGG" id="wch:wcw_0279"/>